<dbReference type="Pfam" id="PF01841">
    <property type="entry name" value="Transglut_core"/>
    <property type="match status" value="1"/>
</dbReference>
<feature type="transmembrane region" description="Helical" evidence="1">
    <location>
        <begin position="135"/>
        <end position="156"/>
    </location>
</feature>
<dbReference type="STRING" id="1045558.SAMN05216175_10894"/>
<dbReference type="SUPFAM" id="SSF54001">
    <property type="entry name" value="Cysteine proteinases"/>
    <property type="match status" value="1"/>
</dbReference>
<keyword evidence="1" id="KW-1133">Transmembrane helix</keyword>
<feature type="transmembrane region" description="Helical" evidence="1">
    <location>
        <begin position="64"/>
        <end position="82"/>
    </location>
</feature>
<evidence type="ECO:0000313" key="3">
    <source>
        <dbReference type="EMBL" id="SFG54197.1"/>
    </source>
</evidence>
<dbReference type="AlphaFoldDB" id="A0A1I2STG8"/>
<reference evidence="4" key="1">
    <citation type="submission" date="2016-10" db="EMBL/GenBank/DDBJ databases">
        <authorList>
            <person name="Varghese N."/>
            <person name="Submissions S."/>
        </authorList>
    </citation>
    <scope>NUCLEOTIDE SEQUENCE [LARGE SCALE GENOMIC DNA]</scope>
    <source>
        <strain evidence="4">CGMCC 1.10971</strain>
    </source>
</reference>
<dbReference type="Proteomes" id="UP000198623">
    <property type="component" value="Unassembled WGS sequence"/>
</dbReference>
<keyword evidence="1" id="KW-0812">Transmembrane</keyword>
<dbReference type="InterPro" id="IPR002931">
    <property type="entry name" value="Transglutaminase-like"/>
</dbReference>
<evidence type="ECO:0000259" key="2">
    <source>
        <dbReference type="SMART" id="SM00460"/>
    </source>
</evidence>
<dbReference type="InterPro" id="IPR038765">
    <property type="entry name" value="Papain-like_cys_pep_sf"/>
</dbReference>
<dbReference type="PANTHER" id="PTHR42736">
    <property type="entry name" value="PROTEIN-GLUTAMINE GAMMA-GLUTAMYLTRANSFERASE"/>
    <property type="match status" value="1"/>
</dbReference>
<dbReference type="Gene3D" id="3.10.620.30">
    <property type="match status" value="1"/>
</dbReference>
<protein>
    <submittedName>
        <fullName evidence="3">Transglutaminase-like superfamily protein</fullName>
    </submittedName>
</protein>
<dbReference type="Pfam" id="PF11992">
    <property type="entry name" value="TgpA_N"/>
    <property type="match status" value="1"/>
</dbReference>
<sequence>MAEVVNQTSRELTPGAKKWLLIMLITVSAPQLMYVPLWLAVTGGCLLSWVWLTLERHRYVIPRWGKGVVVIAVILGVLVFSSQSKGLDGLSSLLIAGALLKSMELKKQRDGWVLVLVACFIAAVGFLFNQSMPSAVYGGVSLLTIVCALLMMHQGSTQAWLFLPVKKSLFMLLQSIPLMLILFLIFPRIGPLWSVQYQQSTAKTGLSDRMQPGDISRLTRSASVAFRVSFTDNKPPAPEQRYWRVMTFADFDGQGWSIADVTKQDMQGDVSDDDLIEYQVIAEPSASTWLFALDYPLASSASAVQRYSDGTFKARAAVSQRISYTASSLLIKPYDGHPLVNRPRYLAVPAAGNPQTRKMVRQWQQKGFSAEEKIAALFKNFNQHFTYTLSPQKLQGNRIDQFLFDTREGFCEHFANATAYTLRLAGIPSRVVGGYLGGEWNDYEEYLLIRQYEAHAWVEAWLDGKGWIRLDPTTAVAPERVIQPFDQLFSSSPEFMADSSMMAFRLQQNLAWLKTLSLRYDALNYNWHRWILGYHQQQNNLLQDWFGQISLLKMLLLLFIPVGCMLMIVFWWLLKVQSRWMHPVDKEVVAISDLLAKVSVELKRASGETVQMYSVRLAETLPEIRAELDAWSGLYQRLRYADASAQAEDTSLQYHRLSQQLMSKIKRLGKQGVIGKGVKQPDVEKQIETRVW</sequence>
<dbReference type="SMART" id="SM00460">
    <property type="entry name" value="TGc"/>
    <property type="match status" value="1"/>
</dbReference>
<feature type="transmembrane region" description="Helical" evidence="1">
    <location>
        <begin position="19"/>
        <end position="52"/>
    </location>
</feature>
<feature type="domain" description="Transglutaminase-like" evidence="2">
    <location>
        <begin position="403"/>
        <end position="474"/>
    </location>
</feature>
<dbReference type="InterPro" id="IPR021878">
    <property type="entry name" value="TgpA_N"/>
</dbReference>
<dbReference type="OrthoDB" id="9804872at2"/>
<feature type="transmembrane region" description="Helical" evidence="1">
    <location>
        <begin position="168"/>
        <end position="186"/>
    </location>
</feature>
<feature type="transmembrane region" description="Helical" evidence="1">
    <location>
        <begin position="555"/>
        <end position="574"/>
    </location>
</feature>
<gene>
    <name evidence="3" type="ORF">SAMN05216175_10894</name>
</gene>
<proteinExistence type="predicted"/>
<feature type="transmembrane region" description="Helical" evidence="1">
    <location>
        <begin position="111"/>
        <end position="128"/>
    </location>
</feature>
<evidence type="ECO:0000313" key="4">
    <source>
        <dbReference type="Proteomes" id="UP000198623"/>
    </source>
</evidence>
<keyword evidence="1" id="KW-0472">Membrane</keyword>
<dbReference type="InterPro" id="IPR052901">
    <property type="entry name" value="Bact_TGase-like"/>
</dbReference>
<dbReference type="RefSeq" id="WP_090728479.1">
    <property type="nucleotide sequence ID" value="NZ_FOOU01000008.1"/>
</dbReference>
<dbReference type="PANTHER" id="PTHR42736:SF1">
    <property type="entry name" value="PROTEIN-GLUTAMINE GAMMA-GLUTAMYLTRANSFERASE"/>
    <property type="match status" value="1"/>
</dbReference>
<keyword evidence="4" id="KW-1185">Reference proteome</keyword>
<name>A0A1I2STG8_9GAMM</name>
<evidence type="ECO:0000256" key="1">
    <source>
        <dbReference type="SAM" id="Phobius"/>
    </source>
</evidence>
<organism evidence="3 4">
    <name type="scientific">Neptunomonas qingdaonensis</name>
    <dbReference type="NCBI Taxonomy" id="1045558"/>
    <lineage>
        <taxon>Bacteria</taxon>
        <taxon>Pseudomonadati</taxon>
        <taxon>Pseudomonadota</taxon>
        <taxon>Gammaproteobacteria</taxon>
        <taxon>Oceanospirillales</taxon>
        <taxon>Oceanospirillaceae</taxon>
        <taxon>Neptunomonas</taxon>
    </lineage>
</organism>
<accession>A0A1I2STG8</accession>
<dbReference type="EMBL" id="FOOU01000008">
    <property type="protein sequence ID" value="SFG54197.1"/>
    <property type="molecule type" value="Genomic_DNA"/>
</dbReference>